<protein>
    <submittedName>
        <fullName evidence="6">Chymotrypsin-2-like</fullName>
    </submittedName>
</protein>
<reference evidence="6" key="1">
    <citation type="submission" date="2025-08" db="UniProtKB">
        <authorList>
            <consortium name="RefSeq"/>
        </authorList>
    </citation>
    <scope>IDENTIFICATION</scope>
    <source>
        <tissue evidence="6">Whole body</tissue>
    </source>
</reference>
<feature type="signal peptide" evidence="3">
    <location>
        <begin position="1"/>
        <end position="27"/>
    </location>
</feature>
<dbReference type="InterPro" id="IPR001254">
    <property type="entry name" value="Trypsin_dom"/>
</dbReference>
<evidence type="ECO:0000313" key="5">
    <source>
        <dbReference type="Proteomes" id="UP000694925"/>
    </source>
</evidence>
<dbReference type="CDD" id="cd00190">
    <property type="entry name" value="Tryp_SPc"/>
    <property type="match status" value="1"/>
</dbReference>
<dbReference type="InterPro" id="IPR051487">
    <property type="entry name" value="Ser/Thr_Proteases_Immune/Dev"/>
</dbReference>
<dbReference type="Gene3D" id="2.40.10.10">
    <property type="entry name" value="Trypsin-like serine proteases"/>
    <property type="match status" value="1"/>
</dbReference>
<dbReference type="InterPro" id="IPR018114">
    <property type="entry name" value="TRYPSIN_HIS"/>
</dbReference>
<name>A0AAJ7NCA7_9HYME</name>
<dbReference type="PROSITE" id="PS50240">
    <property type="entry name" value="TRYPSIN_DOM"/>
    <property type="match status" value="1"/>
</dbReference>
<dbReference type="PROSITE" id="PS00134">
    <property type="entry name" value="TRYPSIN_HIS"/>
    <property type="match status" value="1"/>
</dbReference>
<dbReference type="InterPro" id="IPR043504">
    <property type="entry name" value="Peptidase_S1_PA_chymotrypsin"/>
</dbReference>
<dbReference type="Proteomes" id="UP000694925">
    <property type="component" value="Unplaced"/>
</dbReference>
<dbReference type="Pfam" id="PF00089">
    <property type="entry name" value="Trypsin"/>
    <property type="match status" value="1"/>
</dbReference>
<accession>A0AAJ7NCA7</accession>
<dbReference type="SMART" id="SM00020">
    <property type="entry name" value="Tryp_SPc"/>
    <property type="match status" value="1"/>
</dbReference>
<dbReference type="PANTHER" id="PTHR24256">
    <property type="entry name" value="TRYPTASE-RELATED"/>
    <property type="match status" value="1"/>
</dbReference>
<dbReference type="InterPro" id="IPR001314">
    <property type="entry name" value="Peptidase_S1A"/>
</dbReference>
<dbReference type="GO" id="GO:0006508">
    <property type="term" value="P:proteolysis"/>
    <property type="evidence" value="ECO:0007669"/>
    <property type="project" value="InterPro"/>
</dbReference>
<dbReference type="KEGG" id="ccal:108629804"/>
<keyword evidence="5" id="KW-1185">Reference proteome</keyword>
<dbReference type="AlphaFoldDB" id="A0AAJ7NCA7"/>
<dbReference type="PRINTS" id="PR00722">
    <property type="entry name" value="CHYMOTRYPSIN"/>
</dbReference>
<dbReference type="SUPFAM" id="SSF50494">
    <property type="entry name" value="Trypsin-like serine proteases"/>
    <property type="match status" value="1"/>
</dbReference>
<keyword evidence="1" id="KW-1015">Disulfide bond</keyword>
<dbReference type="GeneID" id="108629804"/>
<dbReference type="InterPro" id="IPR009003">
    <property type="entry name" value="Peptidase_S1_PA"/>
</dbReference>
<sequence length="304" mass="32819">MISTRGKCVILVFTGLVLSSNICCVLASTASEIIDDDDVNLNHIENVQDYLINGTFSDEDEFPDMGSVRIVGGEYAQLNQFPFMAIVHQLMGKGVISKCGGSIISSRWVLTAGHCMGSKPRLVVFGVNDKTGIGYNFYRGPGIAMWNEQGVLHPGYSKTVNDIALLYMPQNIPFGENIQPIRLAGFNHGTFAGWRSAVIGWGVDGPTGSGTDSLKYAVLSIISNYACSTYWSITEKHICTAIQNQEACRGDSGGPLVVYIDGMPLQIGIVSYGDGACPSGRPGVFTRVSAFADWIAHNTGLYFY</sequence>
<organism evidence="5 6">
    <name type="scientific">Ceratina calcarata</name>
    <dbReference type="NCBI Taxonomy" id="156304"/>
    <lineage>
        <taxon>Eukaryota</taxon>
        <taxon>Metazoa</taxon>
        <taxon>Ecdysozoa</taxon>
        <taxon>Arthropoda</taxon>
        <taxon>Hexapoda</taxon>
        <taxon>Insecta</taxon>
        <taxon>Pterygota</taxon>
        <taxon>Neoptera</taxon>
        <taxon>Endopterygota</taxon>
        <taxon>Hymenoptera</taxon>
        <taxon>Apocrita</taxon>
        <taxon>Aculeata</taxon>
        <taxon>Apoidea</taxon>
        <taxon>Anthophila</taxon>
        <taxon>Apidae</taxon>
        <taxon>Ceratina</taxon>
        <taxon>Zadontomerus</taxon>
    </lineage>
</organism>
<keyword evidence="3" id="KW-0732">Signal</keyword>
<proteinExistence type="inferred from homology"/>
<evidence type="ECO:0000256" key="3">
    <source>
        <dbReference type="SAM" id="SignalP"/>
    </source>
</evidence>
<feature type="chain" id="PRO_5042530152" evidence="3">
    <location>
        <begin position="28"/>
        <end position="304"/>
    </location>
</feature>
<dbReference type="GO" id="GO:0004252">
    <property type="term" value="F:serine-type endopeptidase activity"/>
    <property type="evidence" value="ECO:0007669"/>
    <property type="project" value="InterPro"/>
</dbReference>
<evidence type="ECO:0000256" key="2">
    <source>
        <dbReference type="ARBA" id="ARBA00024195"/>
    </source>
</evidence>
<comment type="similarity">
    <text evidence="2">Belongs to the peptidase S1 family. CLIP subfamily.</text>
</comment>
<dbReference type="RefSeq" id="XP_017888168.1">
    <property type="nucleotide sequence ID" value="XM_018032679.2"/>
</dbReference>
<evidence type="ECO:0000256" key="1">
    <source>
        <dbReference type="ARBA" id="ARBA00023157"/>
    </source>
</evidence>
<evidence type="ECO:0000313" key="6">
    <source>
        <dbReference type="RefSeq" id="XP_017888168.1"/>
    </source>
</evidence>
<feature type="domain" description="Peptidase S1" evidence="4">
    <location>
        <begin position="70"/>
        <end position="300"/>
    </location>
</feature>
<gene>
    <name evidence="6" type="primary">LOC108629804</name>
</gene>
<evidence type="ECO:0000259" key="4">
    <source>
        <dbReference type="PROSITE" id="PS50240"/>
    </source>
</evidence>